<comment type="caution">
    <text evidence="2">The sequence shown here is derived from an EMBL/GenBank/DDBJ whole genome shotgun (WGS) entry which is preliminary data.</text>
</comment>
<dbReference type="Proteomes" id="UP000217564">
    <property type="component" value="Unassembled WGS sequence"/>
</dbReference>
<gene>
    <name evidence="2" type="ORF">CIK64_14025</name>
</gene>
<name>A0A2A3Z2U5_BREAU</name>
<sequence>MANNISTNLDELIEQERRRAAERIAKLKRDAADEQRRIDARVIDLLREEHGDLYDDLAKRSAGLLAAERSKRAKRAKKAAARSSDVVDKAAAQIVDPEHAEVASWNG</sequence>
<evidence type="ECO:0000313" key="2">
    <source>
        <dbReference type="EMBL" id="PCC45839.1"/>
    </source>
</evidence>
<reference evidence="2 3" key="1">
    <citation type="journal article" date="2017" name="Elife">
        <title>Extensive horizontal gene transfer in cheese-associated bacteria.</title>
        <authorList>
            <person name="Bonham K.S."/>
            <person name="Wolfe B.E."/>
            <person name="Dutton R.J."/>
        </authorList>
    </citation>
    <scope>NUCLEOTIDE SEQUENCE [LARGE SCALE GENOMIC DNA]</scope>
    <source>
        <strain evidence="2 3">947_7</strain>
    </source>
</reference>
<dbReference type="RefSeq" id="WP_096162594.1">
    <property type="nucleotide sequence ID" value="NZ_JABUXY010000017.1"/>
</dbReference>
<protein>
    <submittedName>
        <fullName evidence="2">Uncharacterized protein</fullName>
    </submittedName>
</protein>
<proteinExistence type="predicted"/>
<organism evidence="2 3">
    <name type="scientific">Brevibacterium aurantiacum</name>
    <dbReference type="NCBI Taxonomy" id="273384"/>
    <lineage>
        <taxon>Bacteria</taxon>
        <taxon>Bacillati</taxon>
        <taxon>Actinomycetota</taxon>
        <taxon>Actinomycetes</taxon>
        <taxon>Micrococcales</taxon>
        <taxon>Brevibacteriaceae</taxon>
        <taxon>Brevibacterium</taxon>
    </lineage>
</organism>
<evidence type="ECO:0000256" key="1">
    <source>
        <dbReference type="SAM" id="Coils"/>
    </source>
</evidence>
<dbReference type="EMBL" id="NRGP01000019">
    <property type="protein sequence ID" value="PCC45839.1"/>
    <property type="molecule type" value="Genomic_DNA"/>
</dbReference>
<keyword evidence="1" id="KW-0175">Coiled coil</keyword>
<evidence type="ECO:0000313" key="3">
    <source>
        <dbReference type="Proteomes" id="UP000217564"/>
    </source>
</evidence>
<dbReference type="AlphaFoldDB" id="A0A2A3Z2U5"/>
<accession>A0A2A3Z2U5</accession>
<feature type="coiled-coil region" evidence="1">
    <location>
        <begin position="10"/>
        <end position="37"/>
    </location>
</feature>